<sequence length="95" mass="10814">MRPRYSATAARDLARIYRQSILEYGLAQADRYLAGLEEAVAGLCQHPESAPLRPELRSGVRLRPYGVHLIAYKAIDSTLLVVRVIHQRQDLMKRL</sequence>
<keyword evidence="1" id="KW-1277">Toxin-antitoxin system</keyword>
<dbReference type="AlphaFoldDB" id="A0A433XKQ5"/>
<evidence type="ECO:0000256" key="1">
    <source>
        <dbReference type="ARBA" id="ARBA00022649"/>
    </source>
</evidence>
<dbReference type="Proteomes" id="UP000281547">
    <property type="component" value="Unassembled WGS sequence"/>
</dbReference>
<dbReference type="Pfam" id="PF05016">
    <property type="entry name" value="ParE_toxin"/>
    <property type="match status" value="1"/>
</dbReference>
<evidence type="ECO:0000313" key="3">
    <source>
        <dbReference type="Proteomes" id="UP000281547"/>
    </source>
</evidence>
<organism evidence="2 3">
    <name type="scientific">Arsenicitalea aurantiaca</name>
    <dbReference type="NCBI Taxonomy" id="1783274"/>
    <lineage>
        <taxon>Bacteria</taxon>
        <taxon>Pseudomonadati</taxon>
        <taxon>Pseudomonadota</taxon>
        <taxon>Alphaproteobacteria</taxon>
        <taxon>Hyphomicrobiales</taxon>
        <taxon>Devosiaceae</taxon>
        <taxon>Arsenicitalea</taxon>
    </lineage>
</organism>
<dbReference type="RefSeq" id="WP_127186768.1">
    <property type="nucleotide sequence ID" value="NZ_RZNJ01000001.1"/>
</dbReference>
<gene>
    <name evidence="2" type="ORF">EMQ25_01415</name>
</gene>
<dbReference type="InterPro" id="IPR007712">
    <property type="entry name" value="RelE/ParE_toxin"/>
</dbReference>
<dbReference type="EMBL" id="RZNJ01000001">
    <property type="protein sequence ID" value="RUT34649.1"/>
    <property type="molecule type" value="Genomic_DNA"/>
</dbReference>
<accession>A0A433XKQ5</accession>
<dbReference type="Gene3D" id="3.30.2310.20">
    <property type="entry name" value="RelE-like"/>
    <property type="match status" value="1"/>
</dbReference>
<name>A0A433XKQ5_9HYPH</name>
<reference evidence="2 3" key="1">
    <citation type="journal article" date="2016" name="Int. J. Syst. Evol. Microbiol.">
        <title>Arsenicitalea aurantiaca gen. nov., sp. nov., a new member of the family Hyphomicrobiaceae, isolated from high-arsenic sediment.</title>
        <authorList>
            <person name="Mu Y."/>
            <person name="Zhou L."/>
            <person name="Zeng X.C."/>
            <person name="Liu L."/>
            <person name="Pan Y."/>
            <person name="Chen X."/>
            <person name="Wang J."/>
            <person name="Li S."/>
            <person name="Li W.J."/>
            <person name="Wang Y."/>
        </authorList>
    </citation>
    <scope>NUCLEOTIDE SEQUENCE [LARGE SCALE GENOMIC DNA]</scope>
    <source>
        <strain evidence="2 3">42-50</strain>
    </source>
</reference>
<dbReference type="InterPro" id="IPR035093">
    <property type="entry name" value="RelE/ParE_toxin_dom_sf"/>
</dbReference>
<proteinExistence type="predicted"/>
<evidence type="ECO:0000313" key="2">
    <source>
        <dbReference type="EMBL" id="RUT34649.1"/>
    </source>
</evidence>
<keyword evidence="3" id="KW-1185">Reference proteome</keyword>
<comment type="caution">
    <text evidence="2">The sequence shown here is derived from an EMBL/GenBank/DDBJ whole genome shotgun (WGS) entry which is preliminary data.</text>
</comment>
<protein>
    <submittedName>
        <fullName evidence="2">Type II toxin-antitoxin system RelE/ParE family toxin</fullName>
    </submittedName>
</protein>
<dbReference type="OrthoDB" id="7173315at2"/>